<protein>
    <recommendedName>
        <fullName evidence="4">Lipoprotein</fullName>
    </recommendedName>
</protein>
<dbReference type="PROSITE" id="PS51257">
    <property type="entry name" value="PROKAR_LIPOPROTEIN"/>
    <property type="match status" value="1"/>
</dbReference>
<evidence type="ECO:0000313" key="3">
    <source>
        <dbReference type="Proteomes" id="UP001205748"/>
    </source>
</evidence>
<organism evidence="2 3">
    <name type="scientific">Irregularibacter muris</name>
    <dbReference type="NCBI Taxonomy" id="1796619"/>
    <lineage>
        <taxon>Bacteria</taxon>
        <taxon>Bacillati</taxon>
        <taxon>Bacillota</taxon>
        <taxon>Clostridia</taxon>
        <taxon>Eubacteriales</taxon>
        <taxon>Eubacteriaceae</taxon>
        <taxon>Irregularibacter</taxon>
    </lineage>
</organism>
<evidence type="ECO:0008006" key="4">
    <source>
        <dbReference type="Google" id="ProtNLM"/>
    </source>
</evidence>
<comment type="caution">
    <text evidence="2">The sequence shown here is derived from an EMBL/GenBank/DDBJ whole genome shotgun (WGS) entry which is preliminary data.</text>
</comment>
<reference evidence="2" key="1">
    <citation type="submission" date="2022-07" db="EMBL/GenBank/DDBJ databases">
        <title>Enhanced cultured diversity of the mouse gut microbiota enables custom-made synthetic communities.</title>
        <authorList>
            <person name="Afrizal A."/>
        </authorList>
    </citation>
    <scope>NUCLEOTIDE SEQUENCE</scope>
    <source>
        <strain evidence="2">DSM 28593</strain>
    </source>
</reference>
<feature type="signal peptide" evidence="1">
    <location>
        <begin position="1"/>
        <end position="24"/>
    </location>
</feature>
<dbReference type="EMBL" id="JANKAS010000011">
    <property type="protein sequence ID" value="MCR1899606.1"/>
    <property type="molecule type" value="Genomic_DNA"/>
</dbReference>
<evidence type="ECO:0000313" key="2">
    <source>
        <dbReference type="EMBL" id="MCR1899606.1"/>
    </source>
</evidence>
<accession>A0AAE3HG92</accession>
<dbReference type="Proteomes" id="UP001205748">
    <property type="component" value="Unassembled WGS sequence"/>
</dbReference>
<keyword evidence="3" id="KW-1185">Reference proteome</keyword>
<keyword evidence="1" id="KW-0732">Signal</keyword>
<name>A0AAE3HG92_9FIRM</name>
<dbReference type="AlphaFoldDB" id="A0AAE3HG92"/>
<evidence type="ECO:0000256" key="1">
    <source>
        <dbReference type="SAM" id="SignalP"/>
    </source>
</evidence>
<dbReference type="RefSeq" id="WP_257532140.1">
    <property type="nucleotide sequence ID" value="NZ_JANKAS010000011.1"/>
</dbReference>
<proteinExistence type="predicted"/>
<sequence>MKKRIKFISFFLILVILFTGCTRGTEDFVQRVIPPKNRNIPIEGTWEVTAVLKTDNTNSSTYKDWIGKRIYFNRENALLGEYFLPHPTYQFKKVEGSAYLLYNHQAFPEEYQFDEREIQVINVTDNKNALWEVIKIKEDEIIIKIFNSSYRAKRRSKEVNPEVFQSYQKHDQKEDVKKKSNTESIRAGVLLGLRSPTTQEENYQYRTLWIGMENEKIFPIKDMNHIVFPRKNGFYEMKVEKNHGEDSLVLKSILTELKSNPQQESMDALSIDHKEEIYRKINYIGNDYLSIEETKVTLAEDRKNKQEKSYLKMLAVDSLPNIKAIKISDLLGEAGLKAMEEEVNKRKKSLEIDEGTTSKIEENFGLERKMGYWFLKGRMTPVGNNTVEWDYPINLIPSKPIIFYNELSVPWTGVKDRVPSAIDIFTAPSKDIALIVTKEEIYIYQIEQGILKSPLERIPLKEGESVIMAEWATGPYVKSWNATLSKYISEEEKN</sequence>
<gene>
    <name evidence="2" type="ORF">NSA47_11525</name>
</gene>
<feature type="chain" id="PRO_5042260770" description="Lipoprotein" evidence="1">
    <location>
        <begin position="25"/>
        <end position="494"/>
    </location>
</feature>